<dbReference type="PROSITE" id="PS50097">
    <property type="entry name" value="BTB"/>
    <property type="match status" value="1"/>
</dbReference>
<dbReference type="AlphaFoldDB" id="A0A0C3Q057"/>
<dbReference type="SMART" id="SM00225">
    <property type="entry name" value="BTB"/>
    <property type="match status" value="1"/>
</dbReference>
<protein>
    <submittedName>
        <fullName evidence="2">Glycoside hydrolase family 55 protein</fullName>
    </submittedName>
</protein>
<feature type="non-terminal residue" evidence="2">
    <location>
        <position position="1"/>
    </location>
</feature>
<dbReference type="Gene3D" id="3.30.710.10">
    <property type="entry name" value="Potassium Channel Kv1.1, Chain A"/>
    <property type="match status" value="1"/>
</dbReference>
<keyword evidence="2" id="KW-0378">Hydrolase</keyword>
<evidence type="ECO:0000313" key="3">
    <source>
        <dbReference type="Proteomes" id="UP000054248"/>
    </source>
</evidence>
<accession>A0A0C3Q057</accession>
<organism evidence="2 3">
    <name type="scientific">Tulasnella calospora MUT 4182</name>
    <dbReference type="NCBI Taxonomy" id="1051891"/>
    <lineage>
        <taxon>Eukaryota</taxon>
        <taxon>Fungi</taxon>
        <taxon>Dikarya</taxon>
        <taxon>Basidiomycota</taxon>
        <taxon>Agaricomycotina</taxon>
        <taxon>Agaricomycetes</taxon>
        <taxon>Cantharellales</taxon>
        <taxon>Tulasnellaceae</taxon>
        <taxon>Tulasnella</taxon>
    </lineage>
</organism>
<dbReference type="InterPro" id="IPR000210">
    <property type="entry name" value="BTB/POZ_dom"/>
</dbReference>
<dbReference type="OrthoDB" id="3218112at2759"/>
<name>A0A0C3Q057_9AGAM</name>
<dbReference type="EMBL" id="KN823883">
    <property type="protein sequence ID" value="KIO15676.1"/>
    <property type="molecule type" value="Genomic_DNA"/>
</dbReference>
<dbReference type="STRING" id="1051891.A0A0C3Q057"/>
<dbReference type="InterPro" id="IPR011333">
    <property type="entry name" value="SKP1/BTB/POZ_sf"/>
</dbReference>
<dbReference type="HOGENOM" id="CLU_033082_2_0_1"/>
<reference evidence="3" key="2">
    <citation type="submission" date="2015-01" db="EMBL/GenBank/DDBJ databases">
        <title>Evolutionary Origins and Diversification of the Mycorrhizal Mutualists.</title>
        <authorList>
            <consortium name="DOE Joint Genome Institute"/>
            <consortium name="Mycorrhizal Genomics Consortium"/>
            <person name="Kohler A."/>
            <person name="Kuo A."/>
            <person name="Nagy L.G."/>
            <person name="Floudas D."/>
            <person name="Copeland A."/>
            <person name="Barry K.W."/>
            <person name="Cichocki N."/>
            <person name="Veneault-Fourrey C."/>
            <person name="LaButti K."/>
            <person name="Lindquist E.A."/>
            <person name="Lipzen A."/>
            <person name="Lundell T."/>
            <person name="Morin E."/>
            <person name="Murat C."/>
            <person name="Riley R."/>
            <person name="Ohm R."/>
            <person name="Sun H."/>
            <person name="Tunlid A."/>
            <person name="Henrissat B."/>
            <person name="Grigoriev I.V."/>
            <person name="Hibbett D.S."/>
            <person name="Martin F."/>
        </authorList>
    </citation>
    <scope>NUCLEOTIDE SEQUENCE [LARGE SCALE GENOMIC DNA]</scope>
    <source>
        <strain evidence="3">MUT 4182</strain>
    </source>
</reference>
<dbReference type="GO" id="GO:0016787">
    <property type="term" value="F:hydrolase activity"/>
    <property type="evidence" value="ECO:0007669"/>
    <property type="project" value="UniProtKB-KW"/>
</dbReference>
<keyword evidence="3" id="KW-1185">Reference proteome</keyword>
<dbReference type="Proteomes" id="UP000054248">
    <property type="component" value="Unassembled WGS sequence"/>
</dbReference>
<dbReference type="SUPFAM" id="SSF54695">
    <property type="entry name" value="POZ domain"/>
    <property type="match status" value="1"/>
</dbReference>
<reference evidence="2 3" key="1">
    <citation type="submission" date="2014-04" db="EMBL/GenBank/DDBJ databases">
        <authorList>
            <consortium name="DOE Joint Genome Institute"/>
            <person name="Kuo A."/>
            <person name="Girlanda M."/>
            <person name="Perotto S."/>
            <person name="Kohler A."/>
            <person name="Nagy L.G."/>
            <person name="Floudas D."/>
            <person name="Copeland A."/>
            <person name="Barry K.W."/>
            <person name="Cichocki N."/>
            <person name="Veneault-Fourrey C."/>
            <person name="LaButti K."/>
            <person name="Lindquist E.A."/>
            <person name="Lipzen A."/>
            <person name="Lundell T."/>
            <person name="Morin E."/>
            <person name="Murat C."/>
            <person name="Sun H."/>
            <person name="Tunlid A."/>
            <person name="Henrissat B."/>
            <person name="Grigoriev I.V."/>
            <person name="Hibbett D.S."/>
            <person name="Martin F."/>
            <person name="Nordberg H.P."/>
            <person name="Cantor M.N."/>
            <person name="Hua S.X."/>
        </authorList>
    </citation>
    <scope>NUCLEOTIDE SEQUENCE [LARGE SCALE GENOMIC DNA]</scope>
    <source>
        <strain evidence="2 3">MUT 4182</strain>
    </source>
</reference>
<proteinExistence type="predicted"/>
<sequence length="340" mass="38332">IEASGPPQEFPDLAASTLLIHGKRYKKHERHWYEEGNFGFLVGDIAFRLHRSILSRRSSVISDLFSTPQPLFPIPELPSSGDNLIGVPFMELEDRAEDFAHILDFIYPNSLPVVQTRHLGVKNLMGIVRFTRKYLINDLKEWAISTLDSHLLPHASRGQSSPLKALLDKPSLYADPKFCIDIVHFSGECSLPKFLPLAFYALATAEWDQILGGASCLDQLSAQDRTRVHEGRLALSKAVLEKIPSLFEKLSSREGCTEDGCNSTKSLEPSTRWKGLMLHPLEELESLKVGWPFRTRFCVDCQKLVNQTQTIRDELKGRLTEFFKLEPKVAVANGSPGYDR</sequence>
<dbReference type="Pfam" id="PF00651">
    <property type="entry name" value="BTB"/>
    <property type="match status" value="1"/>
</dbReference>
<evidence type="ECO:0000313" key="2">
    <source>
        <dbReference type="EMBL" id="KIO15676.1"/>
    </source>
</evidence>
<evidence type="ECO:0000259" key="1">
    <source>
        <dbReference type="PROSITE" id="PS50097"/>
    </source>
</evidence>
<feature type="domain" description="BTB" evidence="1">
    <location>
        <begin position="36"/>
        <end position="115"/>
    </location>
</feature>
<gene>
    <name evidence="2" type="ORF">M407DRAFT_13192</name>
</gene>